<evidence type="ECO:0000313" key="2">
    <source>
        <dbReference type="EMBL" id="RSI63471.1"/>
    </source>
</evidence>
<gene>
    <name evidence="2" type="ORF">D8862_09145</name>
</gene>
<feature type="transmembrane region" description="Helical" evidence="1">
    <location>
        <begin position="6"/>
        <end position="25"/>
    </location>
</feature>
<dbReference type="AlphaFoldDB" id="A0A3R9HX28"/>
<comment type="caution">
    <text evidence="2">The sequence shown here is derived from an EMBL/GenBank/DDBJ whole genome shotgun (WGS) entry which is preliminary data.</text>
</comment>
<accession>A0A3R9HX28</accession>
<dbReference type="EMBL" id="RJNK01000015">
    <property type="protein sequence ID" value="RSI63471.1"/>
    <property type="molecule type" value="Genomic_DNA"/>
</dbReference>
<name>A0A3R9HX28_STROR</name>
<protein>
    <submittedName>
        <fullName evidence="2">Uncharacterized protein</fullName>
    </submittedName>
</protein>
<proteinExistence type="predicted"/>
<dbReference type="Proteomes" id="UP000272252">
    <property type="component" value="Unassembled WGS sequence"/>
</dbReference>
<keyword evidence="1" id="KW-0472">Membrane</keyword>
<keyword evidence="1" id="KW-1133">Transmembrane helix</keyword>
<keyword evidence="1" id="KW-0812">Transmembrane</keyword>
<evidence type="ECO:0000313" key="3">
    <source>
        <dbReference type="Proteomes" id="UP000272252"/>
    </source>
</evidence>
<reference evidence="2 3" key="1">
    <citation type="submission" date="2018-11" db="EMBL/GenBank/DDBJ databases">
        <title>Species Designations Belie Phenotypic and Genotypic Heterogeneity in Oral Streptococci.</title>
        <authorList>
            <person name="Velsko I."/>
        </authorList>
    </citation>
    <scope>NUCLEOTIDE SEQUENCE [LARGE SCALE GENOMIC DNA]</scope>
    <source>
        <strain evidence="2 3">BCC59</strain>
    </source>
</reference>
<evidence type="ECO:0000256" key="1">
    <source>
        <dbReference type="SAM" id="Phobius"/>
    </source>
</evidence>
<organism evidence="2 3">
    <name type="scientific">Streptococcus oralis</name>
    <dbReference type="NCBI Taxonomy" id="1303"/>
    <lineage>
        <taxon>Bacteria</taxon>
        <taxon>Bacillati</taxon>
        <taxon>Bacillota</taxon>
        <taxon>Bacilli</taxon>
        <taxon>Lactobacillales</taxon>
        <taxon>Streptococcaceae</taxon>
        <taxon>Streptococcus</taxon>
    </lineage>
</organism>
<sequence length="31" mass="3903">MENWIFNIYLSLQILVSILDIVDFVRYKYHR</sequence>